<dbReference type="AlphaFoldDB" id="A0A1F8CRL1"/>
<evidence type="ECO:0000313" key="1">
    <source>
        <dbReference type="EMBL" id="OGM78983.1"/>
    </source>
</evidence>
<name>A0A1F8CRL1_9BACT</name>
<organism evidence="1 2">
    <name type="scientific">Candidatus Woesebacteria bacterium RIFOXYB1_FULL_38_16</name>
    <dbReference type="NCBI Taxonomy" id="1802538"/>
    <lineage>
        <taxon>Bacteria</taxon>
        <taxon>Candidatus Woeseibacteriota</taxon>
    </lineage>
</organism>
<protein>
    <recommendedName>
        <fullName evidence="3">DOT1 domain-containing protein</fullName>
    </recommendedName>
</protein>
<dbReference type="Proteomes" id="UP000178999">
    <property type="component" value="Unassembled WGS sequence"/>
</dbReference>
<accession>A0A1F8CRL1</accession>
<dbReference type="InterPro" id="IPR029063">
    <property type="entry name" value="SAM-dependent_MTases_sf"/>
</dbReference>
<sequence>MLGDWYPIHHDETRGVLGFLSNSLSGVAERFQDEQGRKPSFLDLGSGDGLVSVVAQNTGKYVHSSGIEVKATLNKAAQDYVHDFKAMDILKEGSVSLYSGSYYSDQYWPGIKNQWIKSNEPRIFSDKFLTRWSVGMSLGINDIPPQEVTPEIILHELNKSNHDALNDNHLLDSSGKLNADVIYWYPSDPFAEIGMVEQWNKIIKPGSYLVLGPSKQALNMIEQGVLDEDFERIGDRLEDKSLGLVPDFLIVYRKK</sequence>
<gene>
    <name evidence="1" type="ORF">A2382_03665</name>
</gene>
<reference evidence="1 2" key="1">
    <citation type="journal article" date="2016" name="Nat. Commun.">
        <title>Thousands of microbial genomes shed light on interconnected biogeochemical processes in an aquifer system.</title>
        <authorList>
            <person name="Anantharaman K."/>
            <person name="Brown C.T."/>
            <person name="Hug L.A."/>
            <person name="Sharon I."/>
            <person name="Castelle C.J."/>
            <person name="Probst A.J."/>
            <person name="Thomas B.C."/>
            <person name="Singh A."/>
            <person name="Wilkins M.J."/>
            <person name="Karaoz U."/>
            <person name="Brodie E.L."/>
            <person name="Williams K.H."/>
            <person name="Hubbard S.S."/>
            <person name="Banfield J.F."/>
        </authorList>
    </citation>
    <scope>NUCLEOTIDE SEQUENCE [LARGE SCALE GENOMIC DNA]</scope>
</reference>
<dbReference type="EMBL" id="MGHY01000023">
    <property type="protein sequence ID" value="OGM78983.1"/>
    <property type="molecule type" value="Genomic_DNA"/>
</dbReference>
<evidence type="ECO:0008006" key="3">
    <source>
        <dbReference type="Google" id="ProtNLM"/>
    </source>
</evidence>
<evidence type="ECO:0000313" key="2">
    <source>
        <dbReference type="Proteomes" id="UP000178999"/>
    </source>
</evidence>
<comment type="caution">
    <text evidence="1">The sequence shown here is derived from an EMBL/GenBank/DDBJ whole genome shotgun (WGS) entry which is preliminary data.</text>
</comment>
<dbReference type="Gene3D" id="3.40.50.150">
    <property type="entry name" value="Vaccinia Virus protein VP39"/>
    <property type="match status" value="1"/>
</dbReference>
<proteinExistence type="predicted"/>